<evidence type="ECO:0000313" key="3">
    <source>
        <dbReference type="EMBL" id="KAL3070488.1"/>
    </source>
</evidence>
<evidence type="ECO:0000313" key="4">
    <source>
        <dbReference type="Proteomes" id="UP001620626"/>
    </source>
</evidence>
<gene>
    <name evidence="3" type="ORF">niasHT_032278</name>
</gene>
<sequence>MVTAILLTTNLFGIFFIYPAFIALDLKRRKAGRRGTMTFRLLDISPTKLKSDVSPTKPKSDISPTGISHTDTLPTRHFAY</sequence>
<keyword evidence="4" id="KW-1185">Reference proteome</keyword>
<feature type="compositionally biased region" description="Polar residues" evidence="1">
    <location>
        <begin position="62"/>
        <end position="73"/>
    </location>
</feature>
<organism evidence="3 4">
    <name type="scientific">Heterodera trifolii</name>
    <dbReference type="NCBI Taxonomy" id="157864"/>
    <lineage>
        <taxon>Eukaryota</taxon>
        <taxon>Metazoa</taxon>
        <taxon>Ecdysozoa</taxon>
        <taxon>Nematoda</taxon>
        <taxon>Chromadorea</taxon>
        <taxon>Rhabditida</taxon>
        <taxon>Tylenchina</taxon>
        <taxon>Tylenchomorpha</taxon>
        <taxon>Tylenchoidea</taxon>
        <taxon>Heteroderidae</taxon>
        <taxon>Heteroderinae</taxon>
        <taxon>Heterodera</taxon>
    </lineage>
</organism>
<dbReference type="Proteomes" id="UP001620626">
    <property type="component" value="Unassembled WGS sequence"/>
</dbReference>
<feature type="transmembrane region" description="Helical" evidence="2">
    <location>
        <begin position="6"/>
        <end position="24"/>
    </location>
</feature>
<accession>A0ABD2IBH0</accession>
<name>A0ABD2IBH0_9BILA</name>
<keyword evidence="2" id="KW-0472">Membrane</keyword>
<comment type="caution">
    <text evidence="3">The sequence shown here is derived from an EMBL/GenBank/DDBJ whole genome shotgun (WGS) entry which is preliminary data.</text>
</comment>
<keyword evidence="2" id="KW-1133">Transmembrane helix</keyword>
<reference evidence="3 4" key="1">
    <citation type="submission" date="2024-10" db="EMBL/GenBank/DDBJ databases">
        <authorList>
            <person name="Kim D."/>
        </authorList>
    </citation>
    <scope>NUCLEOTIDE SEQUENCE [LARGE SCALE GENOMIC DNA]</scope>
    <source>
        <strain evidence="3">BH-2024</strain>
    </source>
</reference>
<protein>
    <submittedName>
        <fullName evidence="3">Uncharacterized protein</fullName>
    </submittedName>
</protein>
<proteinExistence type="predicted"/>
<feature type="region of interest" description="Disordered" evidence="1">
    <location>
        <begin position="49"/>
        <end position="80"/>
    </location>
</feature>
<evidence type="ECO:0000256" key="2">
    <source>
        <dbReference type="SAM" id="Phobius"/>
    </source>
</evidence>
<dbReference type="AlphaFoldDB" id="A0ABD2IBH0"/>
<dbReference type="EMBL" id="JBICBT010001381">
    <property type="protein sequence ID" value="KAL3070488.1"/>
    <property type="molecule type" value="Genomic_DNA"/>
</dbReference>
<evidence type="ECO:0000256" key="1">
    <source>
        <dbReference type="SAM" id="MobiDB-lite"/>
    </source>
</evidence>
<keyword evidence="2" id="KW-0812">Transmembrane</keyword>